<protein>
    <submittedName>
        <fullName evidence="1">Uncharacterized protein</fullName>
    </submittedName>
</protein>
<reference evidence="1 2" key="1">
    <citation type="submission" date="2024-01" db="EMBL/GenBank/DDBJ databases">
        <title>The genomes of 5 underutilized Papilionoideae crops provide insights into root nodulation and disease resistanc.</title>
        <authorList>
            <person name="Jiang F."/>
        </authorList>
    </citation>
    <scope>NUCLEOTIDE SEQUENCE [LARGE SCALE GENOMIC DNA]</scope>
    <source>
        <strain evidence="1">JINMINGXINNONG_FW02</strain>
        <tissue evidence="1">Leaves</tissue>
    </source>
</reference>
<evidence type="ECO:0000313" key="2">
    <source>
        <dbReference type="Proteomes" id="UP001374584"/>
    </source>
</evidence>
<sequence length="99" mass="10968">MEVWAVSLNHFMPTPLLLATTMVDQGLPSMTTLIENSEFGPHSLLSKQVENIHQVNPVVVFVLSLQMVKSQKHEVSKITPKAFTFTHPQSLGTGSHCIE</sequence>
<proteinExistence type="predicted"/>
<gene>
    <name evidence="1" type="ORF">VNO80_05745</name>
</gene>
<name>A0AAN9NKG0_PHACN</name>
<dbReference type="EMBL" id="JAYMYR010000003">
    <property type="protein sequence ID" value="KAK7372367.1"/>
    <property type="molecule type" value="Genomic_DNA"/>
</dbReference>
<comment type="caution">
    <text evidence="1">The sequence shown here is derived from an EMBL/GenBank/DDBJ whole genome shotgun (WGS) entry which is preliminary data.</text>
</comment>
<evidence type="ECO:0000313" key="1">
    <source>
        <dbReference type="EMBL" id="KAK7372367.1"/>
    </source>
</evidence>
<dbReference type="Proteomes" id="UP001374584">
    <property type="component" value="Unassembled WGS sequence"/>
</dbReference>
<accession>A0AAN9NKG0</accession>
<dbReference type="AlphaFoldDB" id="A0AAN9NKG0"/>
<keyword evidence="2" id="KW-1185">Reference proteome</keyword>
<organism evidence="1 2">
    <name type="scientific">Phaseolus coccineus</name>
    <name type="common">Scarlet runner bean</name>
    <name type="synonym">Phaseolus multiflorus</name>
    <dbReference type="NCBI Taxonomy" id="3886"/>
    <lineage>
        <taxon>Eukaryota</taxon>
        <taxon>Viridiplantae</taxon>
        <taxon>Streptophyta</taxon>
        <taxon>Embryophyta</taxon>
        <taxon>Tracheophyta</taxon>
        <taxon>Spermatophyta</taxon>
        <taxon>Magnoliopsida</taxon>
        <taxon>eudicotyledons</taxon>
        <taxon>Gunneridae</taxon>
        <taxon>Pentapetalae</taxon>
        <taxon>rosids</taxon>
        <taxon>fabids</taxon>
        <taxon>Fabales</taxon>
        <taxon>Fabaceae</taxon>
        <taxon>Papilionoideae</taxon>
        <taxon>50 kb inversion clade</taxon>
        <taxon>NPAAA clade</taxon>
        <taxon>indigoferoid/millettioid clade</taxon>
        <taxon>Phaseoleae</taxon>
        <taxon>Phaseolus</taxon>
    </lineage>
</organism>